<name>A0A087S214_9ARCH</name>
<organism evidence="1 2">
    <name type="scientific">Marine Group I thaumarchaeote SCGC AAA799-P11</name>
    <dbReference type="NCBI Taxonomy" id="1502295"/>
    <lineage>
        <taxon>Archaea</taxon>
        <taxon>Nitrososphaerota</taxon>
        <taxon>Marine Group I</taxon>
    </lineage>
</organism>
<dbReference type="PATRIC" id="fig|1502295.3.peg.495"/>
<dbReference type="AlphaFoldDB" id="A0A087S214"/>
<dbReference type="EMBL" id="JOSZ01000005">
    <property type="protein sequence ID" value="KFM19768.1"/>
    <property type="molecule type" value="Genomic_DNA"/>
</dbReference>
<evidence type="ECO:0008006" key="3">
    <source>
        <dbReference type="Google" id="ProtNLM"/>
    </source>
</evidence>
<sequence length="75" mass="8783">MAKKGIIEEIFSKAKFADETQSYKIFYRNFERIVETTLPEFLVQSDNLQTIPISRIKKIEKNNTVLFEKKLPGSE</sequence>
<proteinExistence type="predicted"/>
<evidence type="ECO:0000313" key="2">
    <source>
        <dbReference type="Proteomes" id="UP000029387"/>
    </source>
</evidence>
<accession>A0A087S214</accession>
<keyword evidence="2" id="KW-1185">Reference proteome</keyword>
<reference evidence="1 2" key="1">
    <citation type="submission" date="2014-06" db="EMBL/GenBank/DDBJ databases">
        <authorList>
            <person name="Ngugi D.K."/>
            <person name="Blom J."/>
            <person name="Alam I."/>
            <person name="Rashid M."/>
            <person name="Baalawi W."/>
            <person name="Zhang G."/>
            <person name="Hikmawan T."/>
            <person name="Guan Y."/>
            <person name="Antunes A."/>
            <person name="Siam R."/>
            <person name="El-Dorry H."/>
            <person name="Bajic V."/>
            <person name="Stingl U."/>
        </authorList>
    </citation>
    <scope>NUCLEOTIDE SEQUENCE [LARGE SCALE GENOMIC DNA]</scope>
    <source>
        <strain evidence="1">SCGC AAA799-P11</strain>
    </source>
</reference>
<evidence type="ECO:0000313" key="1">
    <source>
        <dbReference type="EMBL" id="KFM19768.1"/>
    </source>
</evidence>
<comment type="caution">
    <text evidence="1">The sequence shown here is derived from an EMBL/GenBank/DDBJ whole genome shotgun (WGS) entry which is preliminary data.</text>
</comment>
<protein>
    <recommendedName>
        <fullName evidence="3">DUF504 domain-containing protein</fullName>
    </recommendedName>
</protein>
<dbReference type="Proteomes" id="UP000029387">
    <property type="component" value="Unassembled WGS sequence"/>
</dbReference>
<gene>
    <name evidence="1" type="ORF">AAA799P11_00513</name>
</gene>